<gene>
    <name evidence="3" type="ORF">SCODWIG_01727</name>
</gene>
<evidence type="ECO:0000313" key="4">
    <source>
        <dbReference type="Proteomes" id="UP000262825"/>
    </source>
</evidence>
<evidence type="ECO:0000256" key="1">
    <source>
        <dbReference type="SAM" id="MobiDB-lite"/>
    </source>
</evidence>
<evidence type="ECO:0000313" key="3">
    <source>
        <dbReference type="EMBL" id="SSD59966.1"/>
    </source>
</evidence>
<protein>
    <submittedName>
        <fullName evidence="3">Uncharacterized protein</fullName>
    </submittedName>
</protein>
<dbReference type="OrthoDB" id="3999982at2759"/>
<dbReference type="AlphaFoldDB" id="A0A376B5I9"/>
<sequence length="146" mass="16497">MTGTNSQIASLKTVAKGVGYLTAVGILSVFISKAIINRRRDEQFKPAVRSKGKLDNKKDTEDTDEDINEKYYANLANVKPGFPLPNQQSQQREQNESVNLPLQNKKENQRKSEFEGAGLSYLTRKRGDKLGFFSRWNVNSENDGDR</sequence>
<organism evidence="3 4">
    <name type="scientific">Saccharomycodes ludwigii</name>
    <dbReference type="NCBI Taxonomy" id="36035"/>
    <lineage>
        <taxon>Eukaryota</taxon>
        <taxon>Fungi</taxon>
        <taxon>Dikarya</taxon>
        <taxon>Ascomycota</taxon>
        <taxon>Saccharomycotina</taxon>
        <taxon>Saccharomycetes</taxon>
        <taxon>Saccharomycodales</taxon>
        <taxon>Saccharomycodaceae</taxon>
        <taxon>Saccharomycodes</taxon>
    </lineage>
</organism>
<reference evidence="4" key="1">
    <citation type="submission" date="2018-06" db="EMBL/GenBank/DDBJ databases">
        <authorList>
            <person name="Guldener U."/>
        </authorList>
    </citation>
    <scope>NUCLEOTIDE SEQUENCE [LARGE SCALE GENOMIC DNA]</scope>
    <source>
        <strain evidence="4">UTAD17</strain>
    </source>
</reference>
<keyword evidence="2" id="KW-1133">Transmembrane helix</keyword>
<keyword evidence="2" id="KW-0472">Membrane</keyword>
<feature type="region of interest" description="Disordered" evidence="1">
    <location>
        <begin position="45"/>
        <end position="118"/>
    </location>
</feature>
<name>A0A376B5I9_9ASCO</name>
<feature type="transmembrane region" description="Helical" evidence="2">
    <location>
        <begin position="18"/>
        <end position="36"/>
    </location>
</feature>
<proteinExistence type="predicted"/>
<dbReference type="EMBL" id="UFAJ01000241">
    <property type="protein sequence ID" value="SSD59966.1"/>
    <property type="molecule type" value="Genomic_DNA"/>
</dbReference>
<dbReference type="Proteomes" id="UP000262825">
    <property type="component" value="Unassembled WGS sequence"/>
</dbReference>
<feature type="compositionally biased region" description="Basic and acidic residues" evidence="1">
    <location>
        <begin position="104"/>
        <end position="114"/>
    </location>
</feature>
<dbReference type="VEuPathDB" id="FungiDB:SCODWIG_01727"/>
<keyword evidence="4" id="KW-1185">Reference proteome</keyword>
<accession>A0A376B5I9</accession>
<evidence type="ECO:0000256" key="2">
    <source>
        <dbReference type="SAM" id="Phobius"/>
    </source>
</evidence>
<keyword evidence="2" id="KW-0812">Transmembrane</keyword>